<reference evidence="1" key="1">
    <citation type="submission" date="2018-05" db="EMBL/GenBank/DDBJ databases">
        <authorList>
            <person name="Lanie J.A."/>
            <person name="Ng W.-L."/>
            <person name="Kazmierczak K.M."/>
            <person name="Andrzejewski T.M."/>
            <person name="Davidsen T.M."/>
            <person name="Wayne K.J."/>
            <person name="Tettelin H."/>
            <person name="Glass J.I."/>
            <person name="Rusch D."/>
            <person name="Podicherti R."/>
            <person name="Tsui H.-C.T."/>
            <person name="Winkler M.E."/>
        </authorList>
    </citation>
    <scope>NUCLEOTIDE SEQUENCE</scope>
</reference>
<protein>
    <submittedName>
        <fullName evidence="1">Uncharacterized protein</fullName>
    </submittedName>
</protein>
<evidence type="ECO:0000313" key="1">
    <source>
        <dbReference type="EMBL" id="SVD01455.1"/>
    </source>
</evidence>
<name>A0A382RWC3_9ZZZZ</name>
<gene>
    <name evidence="1" type="ORF">METZ01_LOCUS354309</name>
</gene>
<dbReference type="EMBL" id="UINC01124362">
    <property type="protein sequence ID" value="SVD01455.1"/>
    <property type="molecule type" value="Genomic_DNA"/>
</dbReference>
<organism evidence="1">
    <name type="scientific">marine metagenome</name>
    <dbReference type="NCBI Taxonomy" id="408172"/>
    <lineage>
        <taxon>unclassified sequences</taxon>
        <taxon>metagenomes</taxon>
        <taxon>ecological metagenomes</taxon>
    </lineage>
</organism>
<sequence>MSEVLLYQLFVCQPIDLRGSQWFLLNLMTSFSDMRLF</sequence>
<dbReference type="AlphaFoldDB" id="A0A382RWC3"/>
<proteinExistence type="predicted"/>
<accession>A0A382RWC3</accession>